<protein>
    <submittedName>
        <fullName evidence="2">Uncharacterized protein</fullName>
    </submittedName>
</protein>
<evidence type="ECO:0000313" key="2">
    <source>
        <dbReference type="EMBL" id="AXK79778.1"/>
    </source>
</evidence>
<evidence type="ECO:0000313" key="3">
    <source>
        <dbReference type="Proteomes" id="UP000254889"/>
    </source>
</evidence>
<proteinExistence type="predicted"/>
<reference evidence="2 3" key="1">
    <citation type="submission" date="2018-07" db="EMBL/GenBank/DDBJ databases">
        <authorList>
            <person name="Quirk P.G."/>
            <person name="Krulwich T.A."/>
        </authorList>
    </citation>
    <scope>NUCLEOTIDE SEQUENCE [LARGE SCALE GENOMIC DNA]</scope>
    <source>
        <strain evidence="2 3">CC-BB4</strain>
    </source>
</reference>
<dbReference type="AlphaFoldDB" id="A0A345ZS81"/>
<name>A0A345ZS81_9HYPH</name>
<dbReference type="KEGG" id="ptaw:DW352_04135"/>
<gene>
    <name evidence="2" type="ORF">DW352_04135</name>
</gene>
<dbReference type="OrthoDB" id="8449415at2"/>
<keyword evidence="3" id="KW-1185">Reference proteome</keyword>
<dbReference type="Proteomes" id="UP000254889">
    <property type="component" value="Chromosome"/>
</dbReference>
<sequence length="94" mass="10322">MDLQQRWELVEIISQGRMPEGYTASELRDMGLPLPGEVERETQPDGTVLIKQVAPSKLAAAPFVCDTPDPAKPLMRGGMLNAANRGMKSERGRD</sequence>
<organism evidence="2 3">
    <name type="scientific">Pseudolabrys taiwanensis</name>
    <dbReference type="NCBI Taxonomy" id="331696"/>
    <lineage>
        <taxon>Bacteria</taxon>
        <taxon>Pseudomonadati</taxon>
        <taxon>Pseudomonadota</taxon>
        <taxon>Alphaproteobacteria</taxon>
        <taxon>Hyphomicrobiales</taxon>
        <taxon>Xanthobacteraceae</taxon>
        <taxon>Pseudolabrys</taxon>
    </lineage>
</organism>
<accession>A0A345ZS81</accession>
<dbReference type="EMBL" id="CP031417">
    <property type="protein sequence ID" value="AXK79778.1"/>
    <property type="molecule type" value="Genomic_DNA"/>
</dbReference>
<feature type="region of interest" description="Disordered" evidence="1">
    <location>
        <begin position="69"/>
        <end position="94"/>
    </location>
</feature>
<evidence type="ECO:0000256" key="1">
    <source>
        <dbReference type="SAM" id="MobiDB-lite"/>
    </source>
</evidence>